<dbReference type="InterPro" id="IPR003376">
    <property type="entry name" value="Peridinin-chlorophyll-bd_prot"/>
</dbReference>
<dbReference type="GO" id="GO:0016168">
    <property type="term" value="F:chlorophyll binding"/>
    <property type="evidence" value="ECO:0007669"/>
    <property type="project" value="UniProtKB-KW"/>
</dbReference>
<organism evidence="9 10">
    <name type="scientific">Polarella glacialis</name>
    <name type="common">Dinoflagellate</name>
    <dbReference type="NCBI Taxonomy" id="89957"/>
    <lineage>
        <taxon>Eukaryota</taxon>
        <taxon>Sar</taxon>
        <taxon>Alveolata</taxon>
        <taxon>Dinophyceae</taxon>
        <taxon>Suessiales</taxon>
        <taxon>Suessiaceae</taxon>
        <taxon>Polarella</taxon>
    </lineage>
</organism>
<dbReference type="Gene3D" id="1.40.10.10">
    <property type="entry name" value="Peridinin-chlorophyll A binding"/>
    <property type="match status" value="1"/>
</dbReference>
<dbReference type="GO" id="GO:0009507">
    <property type="term" value="C:chloroplast"/>
    <property type="evidence" value="ECO:0007669"/>
    <property type="project" value="UniProtKB-SubCell"/>
</dbReference>
<comment type="caution">
    <text evidence="9">The sequence shown here is derived from an EMBL/GenBank/DDBJ whole genome shotgun (WGS) entry which is preliminary data.</text>
</comment>
<evidence type="ECO:0000256" key="8">
    <source>
        <dbReference type="SAM" id="SignalP"/>
    </source>
</evidence>
<dbReference type="GO" id="GO:0030076">
    <property type="term" value="C:light-harvesting complex"/>
    <property type="evidence" value="ECO:0007669"/>
    <property type="project" value="UniProtKB-KW"/>
</dbReference>
<feature type="signal peptide" evidence="8">
    <location>
        <begin position="1"/>
        <end position="31"/>
    </location>
</feature>
<comment type="subcellular location">
    <subcellularLocation>
        <location evidence="2">Plastid</location>
        <location evidence="2">Chloroplast</location>
    </subcellularLocation>
</comment>
<name>A0A813DQU4_POLGL</name>
<dbReference type="Proteomes" id="UP000654075">
    <property type="component" value="Unassembled WGS sequence"/>
</dbReference>
<gene>
    <name evidence="9" type="ORF">PGLA1383_LOCUS10286</name>
</gene>
<feature type="chain" id="PRO_5032701817" description="Chloroplast soluble peridinin-chlorophyll a-binding protein" evidence="8">
    <location>
        <begin position="32"/>
        <end position="217"/>
    </location>
</feature>
<keyword evidence="8" id="KW-0732">Signal</keyword>
<sequence>MAKLLPCVVATVAVLALCNLWLPAFVPPPAGQSLRHGVHMSTAVGAAAVLGAAPAAFADKIDDAATKLSEASYPFLKEIDWTSPVYGSLPNANPVKVLAVINKALVMGASMDSAALKKGVLAHASAIGHVDSKGMIPLPDYTAINAAIGHMVASVPKNQVIDVFNAAGDVVRKEEVGAYMKSLVNSGDAEAAYKAFWEFKDVVLINGLATAVRSLFF</sequence>
<dbReference type="AlphaFoldDB" id="A0A813DQU4"/>
<reference evidence="9" key="1">
    <citation type="submission" date="2021-02" db="EMBL/GenBank/DDBJ databases">
        <authorList>
            <person name="Dougan E. K."/>
            <person name="Rhodes N."/>
            <person name="Thang M."/>
            <person name="Chan C."/>
        </authorList>
    </citation>
    <scope>NUCLEOTIDE SEQUENCE</scope>
</reference>
<proteinExistence type="predicted"/>
<keyword evidence="10" id="KW-1185">Reference proteome</keyword>
<evidence type="ECO:0000256" key="4">
    <source>
        <dbReference type="ARBA" id="ARBA00022528"/>
    </source>
</evidence>
<accession>A0A813DQU4</accession>
<evidence type="ECO:0000256" key="1">
    <source>
        <dbReference type="ARBA" id="ARBA00004098"/>
    </source>
</evidence>
<dbReference type="InterPro" id="IPR036550">
    <property type="entry name" value="Peridinin-chlorophyll-bd_sf"/>
</dbReference>
<evidence type="ECO:0000256" key="3">
    <source>
        <dbReference type="ARBA" id="ARBA00022494"/>
    </source>
</evidence>
<protein>
    <recommendedName>
        <fullName evidence="11">Chloroplast soluble peridinin-chlorophyll a-binding protein</fullName>
    </recommendedName>
</protein>
<dbReference type="Pfam" id="PF02429">
    <property type="entry name" value="PCP"/>
    <property type="match status" value="1"/>
</dbReference>
<keyword evidence="5" id="KW-0934">Plastid</keyword>
<evidence type="ECO:0000256" key="6">
    <source>
        <dbReference type="ARBA" id="ARBA00022991"/>
    </source>
</evidence>
<evidence type="ECO:0000313" key="10">
    <source>
        <dbReference type="Proteomes" id="UP000654075"/>
    </source>
</evidence>
<evidence type="ECO:0000313" key="9">
    <source>
        <dbReference type="EMBL" id="CAE8591618.1"/>
    </source>
</evidence>
<keyword evidence="3" id="KW-0148">Chlorophyll</keyword>
<evidence type="ECO:0000256" key="7">
    <source>
        <dbReference type="ARBA" id="ARBA00023243"/>
    </source>
</evidence>
<keyword evidence="4" id="KW-0150">Chloroplast</keyword>
<keyword evidence="6" id="KW-0157">Chromophore</keyword>
<dbReference type="SUPFAM" id="SSF48608">
    <property type="entry name" value="Peridinin-chlorophyll protein"/>
    <property type="match status" value="1"/>
</dbReference>
<comment type="function">
    <text evidence="1">Water-soluble antenna for capture of solar energy in the blue-green range. Peridinin is an asymmetric carotenoid.</text>
</comment>
<dbReference type="EMBL" id="CAJNNV010005078">
    <property type="protein sequence ID" value="CAE8591618.1"/>
    <property type="molecule type" value="Genomic_DNA"/>
</dbReference>
<keyword evidence="7" id="KW-0437">Light-harvesting polypeptide</keyword>
<evidence type="ECO:0000256" key="2">
    <source>
        <dbReference type="ARBA" id="ARBA00004229"/>
    </source>
</evidence>
<evidence type="ECO:0008006" key="11">
    <source>
        <dbReference type="Google" id="ProtNLM"/>
    </source>
</evidence>
<evidence type="ECO:0000256" key="5">
    <source>
        <dbReference type="ARBA" id="ARBA00022640"/>
    </source>
</evidence>